<dbReference type="Proteomes" id="UP000813824">
    <property type="component" value="Unassembled WGS sequence"/>
</dbReference>
<protein>
    <submittedName>
        <fullName evidence="2">Uncharacterized protein</fullName>
    </submittedName>
</protein>
<proteinExistence type="predicted"/>
<sequence length="214" mass="23519">AHPLQRHLPPCTRHHRPQKPSLPCPISHLSLPQAQRGVSGRCPYTLRHRLPLRQPYLYPCRRSQLVPRPRVRRAHARFQARHPRGSWDVSRDQILRTPTVCACVDQDPGRPGPYGGDLGGWYGHRPAGTLAGWYTSGSATLPVLSTRAGSRRTSASFVIRLLGLADACHCLGFLVGAPSSVSSRCVIKTLAYLMGIWDDGAHPLGSGGLLWHLS</sequence>
<accession>A0A8K0UEE1</accession>
<dbReference type="EMBL" id="JAEVFJ010000065">
    <property type="protein sequence ID" value="KAH8077253.1"/>
    <property type="molecule type" value="Genomic_DNA"/>
</dbReference>
<gene>
    <name evidence="2" type="ORF">BXZ70DRAFT_1053889</name>
</gene>
<keyword evidence="3" id="KW-1185">Reference proteome</keyword>
<comment type="caution">
    <text evidence="2">The sequence shown here is derived from an EMBL/GenBank/DDBJ whole genome shotgun (WGS) entry which is preliminary data.</text>
</comment>
<feature type="non-terminal residue" evidence="2">
    <location>
        <position position="1"/>
    </location>
</feature>
<evidence type="ECO:0000313" key="3">
    <source>
        <dbReference type="Proteomes" id="UP000813824"/>
    </source>
</evidence>
<feature type="region of interest" description="Disordered" evidence="1">
    <location>
        <begin position="1"/>
        <end position="24"/>
    </location>
</feature>
<reference evidence="2" key="1">
    <citation type="journal article" date="2021" name="New Phytol.">
        <title>Evolutionary innovations through gain and loss of genes in the ectomycorrhizal Boletales.</title>
        <authorList>
            <person name="Wu G."/>
            <person name="Miyauchi S."/>
            <person name="Morin E."/>
            <person name="Kuo A."/>
            <person name="Drula E."/>
            <person name="Varga T."/>
            <person name="Kohler A."/>
            <person name="Feng B."/>
            <person name="Cao Y."/>
            <person name="Lipzen A."/>
            <person name="Daum C."/>
            <person name="Hundley H."/>
            <person name="Pangilinan J."/>
            <person name="Johnson J."/>
            <person name="Barry K."/>
            <person name="LaButti K."/>
            <person name="Ng V."/>
            <person name="Ahrendt S."/>
            <person name="Min B."/>
            <person name="Choi I.G."/>
            <person name="Park H."/>
            <person name="Plett J.M."/>
            <person name="Magnuson J."/>
            <person name="Spatafora J.W."/>
            <person name="Nagy L.G."/>
            <person name="Henrissat B."/>
            <person name="Grigoriev I.V."/>
            <person name="Yang Z.L."/>
            <person name="Xu J."/>
            <person name="Martin F.M."/>
        </authorList>
    </citation>
    <scope>NUCLEOTIDE SEQUENCE</scope>
    <source>
        <strain evidence="2">KKN 215</strain>
    </source>
</reference>
<evidence type="ECO:0000256" key="1">
    <source>
        <dbReference type="SAM" id="MobiDB-lite"/>
    </source>
</evidence>
<name>A0A8K0UEE1_9AGAR</name>
<dbReference type="AlphaFoldDB" id="A0A8K0UEE1"/>
<evidence type="ECO:0000313" key="2">
    <source>
        <dbReference type="EMBL" id="KAH8077253.1"/>
    </source>
</evidence>
<organism evidence="2 3">
    <name type="scientific">Cristinia sonorae</name>
    <dbReference type="NCBI Taxonomy" id="1940300"/>
    <lineage>
        <taxon>Eukaryota</taxon>
        <taxon>Fungi</taxon>
        <taxon>Dikarya</taxon>
        <taxon>Basidiomycota</taxon>
        <taxon>Agaricomycotina</taxon>
        <taxon>Agaricomycetes</taxon>
        <taxon>Agaricomycetidae</taxon>
        <taxon>Agaricales</taxon>
        <taxon>Pleurotineae</taxon>
        <taxon>Stephanosporaceae</taxon>
        <taxon>Cristinia</taxon>
    </lineage>
</organism>